<name>A0ABX7YVF7_9GAMM</name>
<protein>
    <submittedName>
        <fullName evidence="2">Carbohydrate-binding domain-containing protein</fullName>
    </submittedName>
</protein>
<dbReference type="EMBL" id="CP073587">
    <property type="protein sequence ID" value="QUN06797.1"/>
    <property type="molecule type" value="Genomic_DNA"/>
</dbReference>
<organism evidence="2 3">
    <name type="scientific">Shewanella yunxiaonensis</name>
    <dbReference type="NCBI Taxonomy" id="2829809"/>
    <lineage>
        <taxon>Bacteria</taxon>
        <taxon>Pseudomonadati</taxon>
        <taxon>Pseudomonadota</taxon>
        <taxon>Gammaproteobacteria</taxon>
        <taxon>Alteromonadales</taxon>
        <taxon>Shewanellaceae</taxon>
        <taxon>Shewanella</taxon>
    </lineage>
</organism>
<dbReference type="RefSeq" id="WP_212595806.1">
    <property type="nucleotide sequence ID" value="NZ_CP073587.1"/>
</dbReference>
<dbReference type="Pfam" id="PF14262">
    <property type="entry name" value="Cthe_2159"/>
    <property type="match status" value="1"/>
</dbReference>
<reference evidence="2 3" key="1">
    <citation type="submission" date="2021-04" db="EMBL/GenBank/DDBJ databases">
        <title>Novel species identification of genus Shewanella.</title>
        <authorList>
            <person name="Liu G."/>
        </authorList>
    </citation>
    <scope>NUCLEOTIDE SEQUENCE [LARGE SCALE GENOMIC DNA]</scope>
    <source>
        <strain evidence="2 3">FJAT-54481</strain>
    </source>
</reference>
<keyword evidence="3" id="KW-1185">Reference proteome</keyword>
<feature type="compositionally biased region" description="Low complexity" evidence="1">
    <location>
        <begin position="31"/>
        <end position="44"/>
    </location>
</feature>
<evidence type="ECO:0000313" key="2">
    <source>
        <dbReference type="EMBL" id="QUN06797.1"/>
    </source>
</evidence>
<feature type="compositionally biased region" description="Polar residues" evidence="1">
    <location>
        <begin position="45"/>
        <end position="55"/>
    </location>
</feature>
<gene>
    <name evidence="2" type="ORF">KDN34_04925</name>
</gene>
<dbReference type="PROSITE" id="PS51257">
    <property type="entry name" value="PROKAR_LIPOPROTEIN"/>
    <property type="match status" value="1"/>
</dbReference>
<sequence length="569" mass="58756">MKKLPNILVVISLIGFSILLGGCGGNDDATVVSSDSSQTSDASDNGSNTTDTADSSTIVTESWNLTTGQNAADDSSELNFDTINIYLSTDGISAESESNELVIGTASDGVIPVTYDGTTIISIVAGSDGLTVNATNDDEMLINYALYGSYEKTVTFYSDSEFKLTLAGVEIDSSDGPAINIQSDERAFVSLLEDTTNILTDSSTWSDRTLPDGSDMDLKATFFSEGPLIFNGTGQLDITATKKHAICSDKHVRIASGTIEITSENKDGIRANNAFVMDGGVLNIVTEDGAGKGIKVEGKENDNGGYGFIVINDGTINIESYDKAITAAWKVAEDSETTTTDDDPDPRVTINGGDITIVTTGTPFETADDSLSPEGIEAKSTLTINGGNLSVQTTDDALNAGNALVINDGYIYASASQNDAIDSNGTLTVTGGVVVADGAGGADGGLDCDNNTFKITGGLIVGIGGRNSSVTRSVTTQNTVALSNINSGNLVVTDASGNAVFAYQMPNSASAVLISSPALATGSSYTVYRGGTLSSYDELFNGMYVAPANYTAGSVVTNFTISTTVTSAN</sequence>
<feature type="region of interest" description="Disordered" evidence="1">
    <location>
        <begin position="31"/>
        <end position="55"/>
    </location>
</feature>
<proteinExistence type="predicted"/>
<accession>A0ABX7YVF7</accession>
<evidence type="ECO:0000256" key="1">
    <source>
        <dbReference type="SAM" id="MobiDB-lite"/>
    </source>
</evidence>
<evidence type="ECO:0000313" key="3">
    <source>
        <dbReference type="Proteomes" id="UP000679575"/>
    </source>
</evidence>
<dbReference type="InterPro" id="IPR025584">
    <property type="entry name" value="Cthe_2159"/>
</dbReference>
<dbReference type="Proteomes" id="UP000679575">
    <property type="component" value="Chromosome"/>
</dbReference>